<evidence type="ECO:0000313" key="3">
    <source>
        <dbReference type="Proteomes" id="UP001597216"/>
    </source>
</evidence>
<dbReference type="EMBL" id="JBHTLQ010000026">
    <property type="protein sequence ID" value="MFD1191360.1"/>
    <property type="molecule type" value="Genomic_DNA"/>
</dbReference>
<keyword evidence="3" id="KW-1185">Reference proteome</keyword>
<name>A0ABW3T6V6_9CAUL</name>
<keyword evidence="1" id="KW-1133">Transmembrane helix</keyword>
<feature type="transmembrane region" description="Helical" evidence="1">
    <location>
        <begin position="117"/>
        <end position="136"/>
    </location>
</feature>
<accession>A0ABW3T6V6</accession>
<comment type="caution">
    <text evidence="2">The sequence shown here is derived from an EMBL/GenBank/DDBJ whole genome shotgun (WGS) entry which is preliminary data.</text>
</comment>
<proteinExistence type="predicted"/>
<keyword evidence="1" id="KW-0812">Transmembrane</keyword>
<gene>
    <name evidence="2" type="ORF">ACFQ27_12290</name>
</gene>
<organism evidence="2 3">
    <name type="scientific">Phenylobacterium conjunctum</name>
    <dbReference type="NCBI Taxonomy" id="1298959"/>
    <lineage>
        <taxon>Bacteria</taxon>
        <taxon>Pseudomonadati</taxon>
        <taxon>Pseudomonadota</taxon>
        <taxon>Alphaproteobacteria</taxon>
        <taxon>Caulobacterales</taxon>
        <taxon>Caulobacteraceae</taxon>
        <taxon>Phenylobacterium</taxon>
    </lineage>
</organism>
<reference evidence="3" key="1">
    <citation type="journal article" date="2019" name="Int. J. Syst. Evol. Microbiol.">
        <title>The Global Catalogue of Microorganisms (GCM) 10K type strain sequencing project: providing services to taxonomists for standard genome sequencing and annotation.</title>
        <authorList>
            <consortium name="The Broad Institute Genomics Platform"/>
            <consortium name="The Broad Institute Genome Sequencing Center for Infectious Disease"/>
            <person name="Wu L."/>
            <person name="Ma J."/>
        </authorList>
    </citation>
    <scope>NUCLEOTIDE SEQUENCE [LARGE SCALE GENOMIC DNA]</scope>
    <source>
        <strain evidence="3">CCUG 55074</strain>
    </source>
</reference>
<keyword evidence="1" id="KW-0472">Membrane</keyword>
<dbReference type="RefSeq" id="WP_377353793.1">
    <property type="nucleotide sequence ID" value="NZ_JBHTLQ010000026.1"/>
</dbReference>
<dbReference type="InterPro" id="IPR018750">
    <property type="entry name" value="DUF2306_membrane"/>
</dbReference>
<feature type="transmembrane region" description="Helical" evidence="1">
    <location>
        <begin position="48"/>
        <end position="71"/>
    </location>
</feature>
<feature type="transmembrane region" description="Helical" evidence="1">
    <location>
        <begin position="148"/>
        <end position="168"/>
    </location>
</feature>
<dbReference type="Proteomes" id="UP001597216">
    <property type="component" value="Unassembled WGS sequence"/>
</dbReference>
<dbReference type="Pfam" id="PF10067">
    <property type="entry name" value="DUF2306"/>
    <property type="match status" value="1"/>
</dbReference>
<feature type="transmembrane region" description="Helical" evidence="1">
    <location>
        <begin position="92"/>
        <end position="111"/>
    </location>
</feature>
<sequence>MTDTPRSGPAPDRAKQLFILAILALAVPALWADEAFWFQPAHPHWDHIRPFLAVLTLHIVGGVVALFVGAFQFSHRLRRARPDIHRLMGKTYLAATALGGPSALYIQILNAEGAFQWAAYAHSVTWMLATAMAFWCVRLRDFDNHRLWMMRSYAMCLLFITLRAPDALPGFHLDDAGNTALEFGQIFVALLGVEVVETVRRNRKLAAKRAGQQ</sequence>
<protein>
    <submittedName>
        <fullName evidence="2">DUF2306 domain-containing protein</fullName>
    </submittedName>
</protein>
<evidence type="ECO:0000256" key="1">
    <source>
        <dbReference type="SAM" id="Phobius"/>
    </source>
</evidence>
<feature type="transmembrane region" description="Helical" evidence="1">
    <location>
        <begin position="180"/>
        <end position="199"/>
    </location>
</feature>
<evidence type="ECO:0000313" key="2">
    <source>
        <dbReference type="EMBL" id="MFD1191360.1"/>
    </source>
</evidence>